<feature type="transmembrane region" description="Helical" evidence="5">
    <location>
        <begin position="31"/>
        <end position="51"/>
    </location>
</feature>
<accession>A0A1H0ZNZ3</accession>
<evidence type="ECO:0000256" key="3">
    <source>
        <dbReference type="ARBA" id="ARBA00023239"/>
    </source>
</evidence>
<keyword evidence="5" id="KW-1133">Transmembrane helix</keyword>
<dbReference type="Pfam" id="PF02666">
    <property type="entry name" value="PS_Dcarbxylase"/>
    <property type="match status" value="1"/>
</dbReference>
<proteinExistence type="predicted"/>
<keyword evidence="5" id="KW-0812">Transmembrane</keyword>
<evidence type="ECO:0000313" key="6">
    <source>
        <dbReference type="EMBL" id="SDQ29122.1"/>
    </source>
</evidence>
<keyword evidence="4" id="KW-0670">Pyruvate</keyword>
<name>A0A1H0ZNZ3_9LACT</name>
<dbReference type="PANTHER" id="PTHR10067:SF17">
    <property type="entry name" value="PHOSPHATIDYLSERINE DECARBOXYLASE PROENZYME 2"/>
    <property type="match status" value="1"/>
</dbReference>
<dbReference type="GO" id="GO:0004609">
    <property type="term" value="F:phosphatidylserine decarboxylase activity"/>
    <property type="evidence" value="ECO:0007669"/>
    <property type="project" value="InterPro"/>
</dbReference>
<reference evidence="7" key="1">
    <citation type="submission" date="2016-10" db="EMBL/GenBank/DDBJ databases">
        <authorList>
            <person name="Varghese N."/>
            <person name="Submissions S."/>
        </authorList>
    </citation>
    <scope>NUCLEOTIDE SEQUENCE [LARGE SCALE GENOMIC DNA]</scope>
    <source>
        <strain evidence="7">MPL-11</strain>
    </source>
</reference>
<evidence type="ECO:0000313" key="7">
    <source>
        <dbReference type="Proteomes" id="UP000199481"/>
    </source>
</evidence>
<keyword evidence="2" id="KW-0865">Zymogen</keyword>
<sequence>MPKVYQRETKSITEPKEYQAAWLKRLYLTKWGNILLFVVTSPLFSIMWTAIDHTRFSKNKVAQFTKEYGININDYESANYRSFAAFFIRKLKAANIHVSPSNRVCAVAQAKLLTVPIHSDQTFTVKGQNYRLEDILQDRSSADYYEGGTLFIYRLAVDDYHRYLASETGSVIHRRKIHGKLHTVREIAQQHFQLFKENKREYCLLETKNLGMIMQMEVGALLVGKIYNQPFDSYQRGKEKGWFSLGGSTILVAYPKGTVTVDQDIDYYSNLNIETQVNIGEGIGLKTC</sequence>
<dbReference type="RefSeq" id="WP_089977057.1">
    <property type="nucleotide sequence ID" value="NZ_CP084916.1"/>
</dbReference>
<dbReference type="Proteomes" id="UP000199481">
    <property type="component" value="Unassembled WGS sequence"/>
</dbReference>
<keyword evidence="1" id="KW-0210">Decarboxylase</keyword>
<dbReference type="GO" id="GO:0008654">
    <property type="term" value="P:phospholipid biosynthetic process"/>
    <property type="evidence" value="ECO:0007669"/>
    <property type="project" value="InterPro"/>
</dbReference>
<organism evidence="6 7">
    <name type="scientific">Carnobacterium viridans</name>
    <dbReference type="NCBI Taxonomy" id="174587"/>
    <lineage>
        <taxon>Bacteria</taxon>
        <taxon>Bacillati</taxon>
        <taxon>Bacillota</taxon>
        <taxon>Bacilli</taxon>
        <taxon>Lactobacillales</taxon>
        <taxon>Carnobacteriaceae</taxon>
        <taxon>Carnobacterium</taxon>
    </lineage>
</organism>
<keyword evidence="5" id="KW-0472">Membrane</keyword>
<dbReference type="OrthoDB" id="9802030at2"/>
<gene>
    <name evidence="6" type="ORF">SAMN04487752_1633</name>
</gene>
<dbReference type="InterPro" id="IPR003817">
    <property type="entry name" value="PS_Dcarbxylase"/>
</dbReference>
<dbReference type="EMBL" id="FNJW01000008">
    <property type="protein sequence ID" value="SDQ29122.1"/>
    <property type="molecule type" value="Genomic_DNA"/>
</dbReference>
<protein>
    <submittedName>
        <fullName evidence="6">Phosphatidylserine decarboxylase</fullName>
    </submittedName>
</protein>
<keyword evidence="7" id="KW-1185">Reference proteome</keyword>
<evidence type="ECO:0000256" key="2">
    <source>
        <dbReference type="ARBA" id="ARBA00023145"/>
    </source>
</evidence>
<evidence type="ECO:0000256" key="4">
    <source>
        <dbReference type="ARBA" id="ARBA00023317"/>
    </source>
</evidence>
<dbReference type="AlphaFoldDB" id="A0A1H0ZNZ3"/>
<evidence type="ECO:0000256" key="1">
    <source>
        <dbReference type="ARBA" id="ARBA00022793"/>
    </source>
</evidence>
<evidence type="ECO:0000256" key="5">
    <source>
        <dbReference type="SAM" id="Phobius"/>
    </source>
</evidence>
<keyword evidence="3" id="KW-0456">Lyase</keyword>
<dbReference type="PANTHER" id="PTHR10067">
    <property type="entry name" value="PHOSPHATIDYLSERINE DECARBOXYLASE"/>
    <property type="match status" value="1"/>
</dbReference>